<dbReference type="RefSeq" id="WP_190183938.1">
    <property type="nucleotide sequence ID" value="NZ_BMVP01000003.1"/>
</dbReference>
<name>A0ABQ3EQN4_9ACTN</name>
<protein>
    <recommendedName>
        <fullName evidence="2">Anti-sigma factor antagonist</fullName>
    </recommendedName>
</protein>
<dbReference type="CDD" id="cd07043">
    <property type="entry name" value="STAS_anti-anti-sigma_factors"/>
    <property type="match status" value="1"/>
</dbReference>
<organism evidence="4 5">
    <name type="scientific">Streptomyces cirratus</name>
    <dbReference type="NCBI Taxonomy" id="68187"/>
    <lineage>
        <taxon>Bacteria</taxon>
        <taxon>Bacillati</taxon>
        <taxon>Actinomycetota</taxon>
        <taxon>Actinomycetes</taxon>
        <taxon>Kitasatosporales</taxon>
        <taxon>Streptomycetaceae</taxon>
        <taxon>Streptomyces</taxon>
    </lineage>
</organism>
<dbReference type="Proteomes" id="UP000642673">
    <property type="component" value="Unassembled WGS sequence"/>
</dbReference>
<feature type="domain" description="STAS" evidence="3">
    <location>
        <begin position="17"/>
        <end position="109"/>
    </location>
</feature>
<proteinExistence type="inferred from homology"/>
<evidence type="ECO:0000313" key="4">
    <source>
        <dbReference type="EMBL" id="GHB52376.1"/>
    </source>
</evidence>
<evidence type="ECO:0000256" key="1">
    <source>
        <dbReference type="ARBA" id="ARBA00009013"/>
    </source>
</evidence>
<dbReference type="EMBL" id="BMVP01000003">
    <property type="protein sequence ID" value="GHB52376.1"/>
    <property type="molecule type" value="Genomic_DNA"/>
</dbReference>
<comment type="caution">
    <text evidence="4">The sequence shown here is derived from an EMBL/GenBank/DDBJ whole genome shotgun (WGS) entry which is preliminary data.</text>
</comment>
<sequence>MSTRRHEPAPAPEGIAAAVTTSRSEGHVTVAVTGEIDIATAPLLEQALREALRDRVTEVEADLSGVSFCDLSGLDVLLRAERHARAHGRTLRVAGVHSPQVRRLFELTGTTRIAAEDPAQDPGNRNSA</sequence>
<reference evidence="5" key="1">
    <citation type="journal article" date="2019" name="Int. J. Syst. Evol. Microbiol.">
        <title>The Global Catalogue of Microorganisms (GCM) 10K type strain sequencing project: providing services to taxonomists for standard genome sequencing and annotation.</title>
        <authorList>
            <consortium name="The Broad Institute Genomics Platform"/>
            <consortium name="The Broad Institute Genome Sequencing Center for Infectious Disease"/>
            <person name="Wu L."/>
            <person name="Ma J."/>
        </authorList>
    </citation>
    <scope>NUCLEOTIDE SEQUENCE [LARGE SCALE GENOMIC DNA]</scope>
    <source>
        <strain evidence="5">JCM 4738</strain>
    </source>
</reference>
<dbReference type="Pfam" id="PF13466">
    <property type="entry name" value="STAS_2"/>
    <property type="match status" value="1"/>
</dbReference>
<dbReference type="InterPro" id="IPR002645">
    <property type="entry name" value="STAS_dom"/>
</dbReference>
<dbReference type="PANTHER" id="PTHR33495:SF2">
    <property type="entry name" value="ANTI-SIGMA FACTOR ANTAGONIST TM_1081-RELATED"/>
    <property type="match status" value="1"/>
</dbReference>
<keyword evidence="5" id="KW-1185">Reference proteome</keyword>
<dbReference type="SUPFAM" id="SSF52091">
    <property type="entry name" value="SpoIIaa-like"/>
    <property type="match status" value="1"/>
</dbReference>
<dbReference type="InterPro" id="IPR036513">
    <property type="entry name" value="STAS_dom_sf"/>
</dbReference>
<dbReference type="InterPro" id="IPR003658">
    <property type="entry name" value="Anti-sigma_ant"/>
</dbReference>
<dbReference type="InterPro" id="IPR058548">
    <property type="entry name" value="MlaB-like_STAS"/>
</dbReference>
<dbReference type="NCBIfam" id="TIGR00377">
    <property type="entry name" value="ant_ant_sig"/>
    <property type="match status" value="1"/>
</dbReference>
<evidence type="ECO:0000259" key="3">
    <source>
        <dbReference type="PROSITE" id="PS50801"/>
    </source>
</evidence>
<comment type="similarity">
    <text evidence="1 2">Belongs to the anti-sigma-factor antagonist family.</text>
</comment>
<accession>A0ABQ3EQN4</accession>
<dbReference type="Gene3D" id="3.30.750.24">
    <property type="entry name" value="STAS domain"/>
    <property type="match status" value="1"/>
</dbReference>
<gene>
    <name evidence="4" type="ORF">GCM10010347_22830</name>
</gene>
<evidence type="ECO:0000256" key="2">
    <source>
        <dbReference type="RuleBase" id="RU003749"/>
    </source>
</evidence>
<dbReference type="PANTHER" id="PTHR33495">
    <property type="entry name" value="ANTI-SIGMA FACTOR ANTAGONIST TM_1081-RELATED-RELATED"/>
    <property type="match status" value="1"/>
</dbReference>
<evidence type="ECO:0000313" key="5">
    <source>
        <dbReference type="Proteomes" id="UP000642673"/>
    </source>
</evidence>
<dbReference type="PROSITE" id="PS50801">
    <property type="entry name" value="STAS"/>
    <property type="match status" value="1"/>
</dbReference>